<evidence type="ECO:0000313" key="1">
    <source>
        <dbReference type="EMBL" id="KYN00972.1"/>
    </source>
</evidence>
<dbReference type="AlphaFoldDB" id="A0A195CKI9"/>
<evidence type="ECO:0000313" key="2">
    <source>
        <dbReference type="Proteomes" id="UP000078542"/>
    </source>
</evidence>
<keyword evidence="2" id="KW-1185">Reference proteome</keyword>
<accession>A0A195CKI9</accession>
<name>A0A195CKI9_9HYME</name>
<gene>
    <name evidence="1" type="ORF">ALC62_08198</name>
</gene>
<dbReference type="EMBL" id="KQ977642">
    <property type="protein sequence ID" value="KYN00972.1"/>
    <property type="molecule type" value="Genomic_DNA"/>
</dbReference>
<reference evidence="1 2" key="1">
    <citation type="submission" date="2016-03" db="EMBL/GenBank/DDBJ databases">
        <title>Cyphomyrmex costatus WGS genome.</title>
        <authorList>
            <person name="Nygaard S."/>
            <person name="Hu H."/>
            <person name="Boomsma J."/>
            <person name="Zhang G."/>
        </authorList>
    </citation>
    <scope>NUCLEOTIDE SEQUENCE [LARGE SCALE GENOMIC DNA]</scope>
    <source>
        <strain evidence="1">MS0001</strain>
        <tissue evidence="1">Whole body</tissue>
    </source>
</reference>
<sequence length="48" mass="5501">MHEHVVDSHQARTRTFPPAPRFLSTLHVRGCFLEVVSDRGKERGTNDI</sequence>
<organism evidence="1 2">
    <name type="scientific">Cyphomyrmex costatus</name>
    <dbReference type="NCBI Taxonomy" id="456900"/>
    <lineage>
        <taxon>Eukaryota</taxon>
        <taxon>Metazoa</taxon>
        <taxon>Ecdysozoa</taxon>
        <taxon>Arthropoda</taxon>
        <taxon>Hexapoda</taxon>
        <taxon>Insecta</taxon>
        <taxon>Pterygota</taxon>
        <taxon>Neoptera</taxon>
        <taxon>Endopterygota</taxon>
        <taxon>Hymenoptera</taxon>
        <taxon>Apocrita</taxon>
        <taxon>Aculeata</taxon>
        <taxon>Formicoidea</taxon>
        <taxon>Formicidae</taxon>
        <taxon>Myrmicinae</taxon>
        <taxon>Cyphomyrmex</taxon>
    </lineage>
</organism>
<protein>
    <submittedName>
        <fullName evidence="1">Uncharacterized protein</fullName>
    </submittedName>
</protein>
<dbReference type="Proteomes" id="UP000078542">
    <property type="component" value="Unassembled WGS sequence"/>
</dbReference>
<proteinExistence type="predicted"/>